<dbReference type="Proteomes" id="UP000217676">
    <property type="component" value="Chromosome"/>
</dbReference>
<evidence type="ECO:0000313" key="1">
    <source>
        <dbReference type="EMBL" id="BAU81841.1"/>
    </source>
</evidence>
<accession>A0A160NVY1</accession>
<sequence length="305" mass="32698">MTRQHHTRTARTPRTTAALRRGLRRETAGTLALLADEEDFTAMRVYPTFPFDDHPQYLAHADAVLASLAATGGHTTVALFDPEEYADYCADTGIDPDHPGSRARYTAERAATGARVPYTGQPLDTLVPLLVETAVRRATWEYATTLLGDAGPCADCGRDIGLASYDRASQLLLRLLDAAGSGTHHLVCSVPAEDDLLIAVLHATREDTGPALLDRAEAAEFTSVLAAGIARGTPGGVVLRTSTPGTLDRLHGWRLRDGRLVPLTEAEVFDAYCTDALTGEPVAPESHADYRAGFPLGPDDLTHPH</sequence>
<organism evidence="1 2">
    <name type="scientific">Streptomyces laurentii</name>
    <dbReference type="NCBI Taxonomy" id="39478"/>
    <lineage>
        <taxon>Bacteria</taxon>
        <taxon>Bacillati</taxon>
        <taxon>Actinomycetota</taxon>
        <taxon>Actinomycetes</taxon>
        <taxon>Kitasatosporales</taxon>
        <taxon>Streptomycetaceae</taxon>
        <taxon>Streptomyces</taxon>
    </lineage>
</organism>
<dbReference type="KEGG" id="slau:SLA_0890"/>
<dbReference type="AlphaFoldDB" id="A0A160NVY1"/>
<reference evidence="1 2" key="1">
    <citation type="journal article" date="2016" name="Genome Announc.">
        <title>Complete Genome Sequence of Thiostrepton-Producing Streptomyces laurentii ATCC 31255.</title>
        <authorList>
            <person name="Doi K."/>
            <person name="Fujino Y."/>
            <person name="Nagayoshi Y."/>
            <person name="Ohshima T."/>
            <person name="Ogata S."/>
        </authorList>
    </citation>
    <scope>NUCLEOTIDE SEQUENCE [LARGE SCALE GENOMIC DNA]</scope>
    <source>
        <strain evidence="1 2">ATCC 31255</strain>
    </source>
</reference>
<gene>
    <name evidence="1" type="ORF">SLA_0890</name>
</gene>
<dbReference type="EMBL" id="AP017424">
    <property type="protein sequence ID" value="BAU81841.1"/>
    <property type="molecule type" value="Genomic_DNA"/>
</dbReference>
<evidence type="ECO:0000313" key="2">
    <source>
        <dbReference type="Proteomes" id="UP000217676"/>
    </source>
</evidence>
<keyword evidence="2" id="KW-1185">Reference proteome</keyword>
<protein>
    <submittedName>
        <fullName evidence="1">Uncharacterized protein</fullName>
    </submittedName>
</protein>
<proteinExistence type="predicted"/>
<name>A0A160NVY1_STRLU</name>